<dbReference type="Proteomes" id="UP001497392">
    <property type="component" value="Unassembled WGS sequence"/>
</dbReference>
<sequence length="582" mass="63226">MAARANQGSLQAPIDDKEAQMDFNDVFSLRKPKDAKAGLSSGLKSAAKGIVGGAVALFVAPVVMAREDGVKGFAKGVGTGVLGAVALPVMGLGVGVAQIVRGVANTPEAIREQQKGKSWDQEGRRWVDQPESALVLDDELFASAREQWQQSSGSASTSGQPGDYYSLLGVSMDASPEEIKRAYYVLARKLHPDKNPGDEQAHQRFQKLGEAYQVLASPDLRKRYDAKGAEGVDVNFMDHAEFFNALFGSDRFEHLVGELMIAAAARHGDLNSQQMRRMQEIRRKQLEVMLNALLRRYVEGDVEGFREAMVAEADSLVKAAFGPTMLKAIGKTYSSQAEIYLGNIFEGSIAAIKSKSSSMKSQIHALGLAIKMYNKQKEIEALEKRHALSKEQQVDEEGAQSAAPARQNGALQQDQAYSNAAANGGLYRATSNGAAPAPAPAAPVDPVAEAKEREQRRLEQQRTRAQAEAQMASERQELEEAALPLMLDAMWAANVMDIQQTLRAVCQDVLRNKAVSKDVRRARAQGLHELGGIFQDAAASYVEAAPAQDQPQSEQARQHFENAFQRLVDKRNAADEATYGQG</sequence>
<evidence type="ECO:0000259" key="2">
    <source>
        <dbReference type="PROSITE" id="PS50076"/>
    </source>
</evidence>
<dbReference type="Pfam" id="PF00226">
    <property type="entry name" value="DnaJ"/>
    <property type="match status" value="1"/>
</dbReference>
<dbReference type="EMBL" id="CAXHTA020000009">
    <property type="protein sequence ID" value="CAL5223605.1"/>
    <property type="molecule type" value="Genomic_DNA"/>
</dbReference>
<dbReference type="Pfam" id="PF14308">
    <property type="entry name" value="DnaJ-X"/>
    <property type="match status" value="1"/>
</dbReference>
<dbReference type="InterPro" id="IPR026894">
    <property type="entry name" value="DnaJ_X"/>
</dbReference>
<name>A0ABP1FYL6_9CHLO</name>
<feature type="domain" description="J" evidence="2">
    <location>
        <begin position="163"/>
        <end position="228"/>
    </location>
</feature>
<dbReference type="PANTHER" id="PTHR44094">
    <property type="entry name" value="DNAJ HEAT SHOCK N-TERMINAL DOMAIN-CONTAINING PROTEIN"/>
    <property type="match status" value="1"/>
</dbReference>
<dbReference type="PRINTS" id="PR00625">
    <property type="entry name" value="JDOMAIN"/>
</dbReference>
<dbReference type="PROSITE" id="PS50076">
    <property type="entry name" value="DNAJ_2"/>
    <property type="match status" value="1"/>
</dbReference>
<protein>
    <submittedName>
        <fullName evidence="3">G6144 protein</fullName>
    </submittedName>
</protein>
<evidence type="ECO:0000256" key="1">
    <source>
        <dbReference type="SAM" id="MobiDB-lite"/>
    </source>
</evidence>
<proteinExistence type="predicted"/>
<evidence type="ECO:0000313" key="4">
    <source>
        <dbReference type="Proteomes" id="UP001497392"/>
    </source>
</evidence>
<dbReference type="Gene3D" id="1.10.287.110">
    <property type="entry name" value="DnaJ domain"/>
    <property type="match status" value="1"/>
</dbReference>
<dbReference type="InterPro" id="IPR052423">
    <property type="entry name" value="EMIR"/>
</dbReference>
<evidence type="ECO:0000313" key="3">
    <source>
        <dbReference type="EMBL" id="CAL5223605.1"/>
    </source>
</evidence>
<dbReference type="SUPFAM" id="SSF46565">
    <property type="entry name" value="Chaperone J-domain"/>
    <property type="match status" value="1"/>
</dbReference>
<reference evidence="3 4" key="1">
    <citation type="submission" date="2024-06" db="EMBL/GenBank/DDBJ databases">
        <authorList>
            <person name="Kraege A."/>
            <person name="Thomma B."/>
        </authorList>
    </citation>
    <scope>NUCLEOTIDE SEQUENCE [LARGE SCALE GENOMIC DNA]</scope>
</reference>
<dbReference type="CDD" id="cd06257">
    <property type="entry name" value="DnaJ"/>
    <property type="match status" value="1"/>
</dbReference>
<keyword evidence="4" id="KW-1185">Reference proteome</keyword>
<feature type="region of interest" description="Disordered" evidence="1">
    <location>
        <begin position="387"/>
        <end position="412"/>
    </location>
</feature>
<comment type="caution">
    <text evidence="3">The sequence shown here is derived from an EMBL/GenBank/DDBJ whole genome shotgun (WGS) entry which is preliminary data.</text>
</comment>
<dbReference type="InterPro" id="IPR036869">
    <property type="entry name" value="J_dom_sf"/>
</dbReference>
<gene>
    <name evidence="3" type="primary">g6144</name>
    <name evidence="3" type="ORF">VP750_LOCUS5264</name>
</gene>
<dbReference type="InterPro" id="IPR001623">
    <property type="entry name" value="DnaJ_domain"/>
</dbReference>
<organism evidence="3 4">
    <name type="scientific">Coccomyxa viridis</name>
    <dbReference type="NCBI Taxonomy" id="1274662"/>
    <lineage>
        <taxon>Eukaryota</taxon>
        <taxon>Viridiplantae</taxon>
        <taxon>Chlorophyta</taxon>
        <taxon>core chlorophytes</taxon>
        <taxon>Trebouxiophyceae</taxon>
        <taxon>Trebouxiophyceae incertae sedis</taxon>
        <taxon>Coccomyxaceae</taxon>
        <taxon>Coccomyxa</taxon>
    </lineage>
</organism>
<feature type="region of interest" description="Disordered" evidence="1">
    <location>
        <begin position="429"/>
        <end position="475"/>
    </location>
</feature>
<accession>A0ABP1FYL6</accession>
<feature type="compositionally biased region" description="Basic and acidic residues" evidence="1">
    <location>
        <begin position="448"/>
        <end position="462"/>
    </location>
</feature>
<dbReference type="PANTHER" id="PTHR44094:SF8">
    <property type="entry name" value="DNAJ HEAT SHOCK N-TERMINAL DOMAIN-CONTAINING PROTEIN-RELATED"/>
    <property type="match status" value="1"/>
</dbReference>
<dbReference type="SMART" id="SM00271">
    <property type="entry name" value="DnaJ"/>
    <property type="match status" value="1"/>
</dbReference>